<sequence>MQAPRRLGLLRFARAKRNLPADEPSPAVCRRPPPICSATCRLDLVLLPLPSLACAPVRG</sequence>
<reference evidence="2" key="1">
    <citation type="journal article" date="2012" name="Nat. Biotechnol.">
        <title>Reference genome sequence of the model plant Setaria.</title>
        <authorList>
            <person name="Bennetzen J.L."/>
            <person name="Schmutz J."/>
            <person name="Wang H."/>
            <person name="Percifield R."/>
            <person name="Hawkins J."/>
            <person name="Pontaroli A.C."/>
            <person name="Estep M."/>
            <person name="Feng L."/>
            <person name="Vaughn J.N."/>
            <person name="Grimwood J."/>
            <person name="Jenkins J."/>
            <person name="Barry K."/>
            <person name="Lindquist E."/>
            <person name="Hellsten U."/>
            <person name="Deshpande S."/>
            <person name="Wang X."/>
            <person name="Wu X."/>
            <person name="Mitros T."/>
            <person name="Triplett J."/>
            <person name="Yang X."/>
            <person name="Ye C.Y."/>
            <person name="Mauro-Herrera M."/>
            <person name="Wang L."/>
            <person name="Li P."/>
            <person name="Sharma M."/>
            <person name="Sharma R."/>
            <person name="Ronald P.C."/>
            <person name="Panaud O."/>
            <person name="Kellogg E.A."/>
            <person name="Brutnell T.P."/>
            <person name="Doust A.N."/>
            <person name="Tuskan G.A."/>
            <person name="Rokhsar D."/>
            <person name="Devos K.M."/>
        </authorList>
    </citation>
    <scope>NUCLEOTIDE SEQUENCE [LARGE SCALE GENOMIC DNA]</scope>
    <source>
        <strain evidence="2">cv. Yugu1</strain>
    </source>
</reference>
<proteinExistence type="predicted"/>
<name>K3YNT7_SETIT</name>
<accession>K3YNT7</accession>
<dbReference type="AlphaFoldDB" id="K3YNT7"/>
<evidence type="ECO:0000313" key="2">
    <source>
        <dbReference type="Proteomes" id="UP000004995"/>
    </source>
</evidence>
<dbReference type="EMBL" id="AGNK02003504">
    <property type="status" value="NOT_ANNOTATED_CDS"/>
    <property type="molecule type" value="Genomic_DNA"/>
</dbReference>
<organism evidence="1 2">
    <name type="scientific">Setaria italica</name>
    <name type="common">Foxtail millet</name>
    <name type="synonym">Panicum italicum</name>
    <dbReference type="NCBI Taxonomy" id="4555"/>
    <lineage>
        <taxon>Eukaryota</taxon>
        <taxon>Viridiplantae</taxon>
        <taxon>Streptophyta</taxon>
        <taxon>Embryophyta</taxon>
        <taxon>Tracheophyta</taxon>
        <taxon>Spermatophyta</taxon>
        <taxon>Magnoliopsida</taxon>
        <taxon>Liliopsida</taxon>
        <taxon>Poales</taxon>
        <taxon>Poaceae</taxon>
        <taxon>PACMAD clade</taxon>
        <taxon>Panicoideae</taxon>
        <taxon>Panicodae</taxon>
        <taxon>Paniceae</taxon>
        <taxon>Cenchrinae</taxon>
        <taxon>Setaria</taxon>
    </lineage>
</organism>
<dbReference type="EnsemblPlants" id="KQL00414">
    <property type="protein sequence ID" value="KQL00414"/>
    <property type="gene ID" value="SETIT_015929mg"/>
</dbReference>
<protein>
    <submittedName>
        <fullName evidence="1">Uncharacterized protein</fullName>
    </submittedName>
</protein>
<keyword evidence="2" id="KW-1185">Reference proteome</keyword>
<dbReference type="HOGENOM" id="CLU_2965333_0_0_1"/>
<dbReference type="Gramene" id="KQL00414">
    <property type="protein sequence ID" value="KQL00414"/>
    <property type="gene ID" value="SETIT_015929mg"/>
</dbReference>
<dbReference type="Proteomes" id="UP000004995">
    <property type="component" value="Unassembled WGS sequence"/>
</dbReference>
<evidence type="ECO:0000313" key="1">
    <source>
        <dbReference type="EnsemblPlants" id="KQL00414"/>
    </source>
</evidence>
<reference evidence="1" key="2">
    <citation type="submission" date="2018-08" db="UniProtKB">
        <authorList>
            <consortium name="EnsemblPlants"/>
        </authorList>
    </citation>
    <scope>IDENTIFICATION</scope>
    <source>
        <strain evidence="1">Yugu1</strain>
    </source>
</reference>
<dbReference type="InParanoid" id="K3YNT7"/>